<evidence type="ECO:0000256" key="2">
    <source>
        <dbReference type="ARBA" id="ARBA00003861"/>
    </source>
</evidence>
<dbReference type="InterPro" id="IPR003613">
    <property type="entry name" value="Ubox_domain"/>
</dbReference>
<accession>A0A1D6N4D0</accession>
<evidence type="ECO:0000256" key="7">
    <source>
        <dbReference type="ARBA" id="ARBA00022786"/>
    </source>
</evidence>
<dbReference type="EMBL" id="CM007649">
    <property type="protein sequence ID" value="ONM35511.1"/>
    <property type="molecule type" value="Genomic_DNA"/>
</dbReference>
<dbReference type="PANTHER" id="PTHR23315">
    <property type="entry name" value="U BOX DOMAIN-CONTAINING"/>
    <property type="match status" value="1"/>
</dbReference>
<organism evidence="8">
    <name type="scientific">Zea mays</name>
    <name type="common">Maize</name>
    <dbReference type="NCBI Taxonomy" id="4577"/>
    <lineage>
        <taxon>Eukaryota</taxon>
        <taxon>Viridiplantae</taxon>
        <taxon>Streptophyta</taxon>
        <taxon>Embryophyta</taxon>
        <taxon>Tracheophyta</taxon>
        <taxon>Spermatophyta</taxon>
        <taxon>Magnoliopsida</taxon>
        <taxon>Liliopsida</taxon>
        <taxon>Poales</taxon>
        <taxon>Poaceae</taxon>
        <taxon>PACMAD clade</taxon>
        <taxon>Panicoideae</taxon>
        <taxon>Andropogonodae</taxon>
        <taxon>Andropogoneae</taxon>
        <taxon>Tripsacinae</taxon>
        <taxon>Zea</taxon>
    </lineage>
</organism>
<dbReference type="FunFam" id="3.30.40.10:FF:000114">
    <property type="entry name" value="RING-type E3 ubiquitin transferase"/>
    <property type="match status" value="1"/>
</dbReference>
<dbReference type="SMART" id="SM00504">
    <property type="entry name" value="Ubox"/>
    <property type="match status" value="1"/>
</dbReference>
<reference evidence="8" key="1">
    <citation type="submission" date="2015-12" db="EMBL/GenBank/DDBJ databases">
        <title>Update maize B73 reference genome by single molecule sequencing technologies.</title>
        <authorList>
            <consortium name="Maize Genome Sequencing Project"/>
            <person name="Ware D."/>
        </authorList>
    </citation>
    <scope>NUCLEOTIDE SEQUENCE [LARGE SCALE GENOMIC DNA]</scope>
    <source>
        <tissue evidence="8">Seedling</tissue>
    </source>
</reference>
<dbReference type="PROSITE" id="PS51698">
    <property type="entry name" value="U_BOX"/>
    <property type="match status" value="1"/>
</dbReference>
<dbReference type="SUPFAM" id="SSF57850">
    <property type="entry name" value="RING/U-box"/>
    <property type="match status" value="1"/>
</dbReference>
<dbReference type="SMART" id="SM00185">
    <property type="entry name" value="ARM"/>
    <property type="match status" value="3"/>
</dbReference>
<dbReference type="AlphaFoldDB" id="A0A1D6N4D0"/>
<comment type="catalytic activity">
    <reaction evidence="1">
        <text>S-ubiquitinyl-[E2 ubiquitin-conjugating enzyme]-L-cysteine + [acceptor protein]-L-lysine = [E2 ubiquitin-conjugating enzyme]-L-cysteine + N(6)-ubiquitinyl-[acceptor protein]-L-lysine.</text>
        <dbReference type="EC" id="2.3.2.27"/>
    </reaction>
</comment>
<dbReference type="Pfam" id="PF04564">
    <property type="entry name" value="U-box"/>
    <property type="match status" value="1"/>
</dbReference>
<evidence type="ECO:0000256" key="6">
    <source>
        <dbReference type="ARBA" id="ARBA00022737"/>
    </source>
</evidence>
<evidence type="ECO:0000256" key="5">
    <source>
        <dbReference type="ARBA" id="ARBA00022679"/>
    </source>
</evidence>
<sequence length="726" mass="79064">MEAMEAEEGPFLANDAKLHAGICRAFHPSVSKLSAIFPFIEASRPRSKPGIQALCSLHVALDKAKGLLQHCADCSRLYLIVEIVGELEEIVFTLDRSEKEAGDELIKLLQRNNKTNGSSDSGELEVFHMSALKLGITSSRAALTERRALKKLIEKARSDEDKRKELVVSYLYNLMRKYSKFFRSETGDDTDSQGSSPCSPTVLGMDDIRGGGPRSENMSIPPEELRCPISLQLMYDPVIISSGQTYERICIEKWFNDGHSTCPKTQQQLAHLSLTPNYCVKALIASWCEQNDFPVPDGPPGTFDVNWRLALSDTEAAGCVSVESFDCANAKSVKVVPMENVRKEEPANSESGTLDDGSCNDFDLNEGYGNLLLLLHERSNMNKQCRLVEQIRYLLKDDEEARIQLGSNGFAEALVEFLRNAVNDGNEKAQEVGAMALFNLAVNNNRNKGLLLSAGVTDLLEQMISNPRLSGPATALYLNISCLPDAKAVIGSSQAVPFLVDRLYSQDGSDTRGSSCKHDALYTLYNLSSHQASVPALLAAGIVDALHCLVTESPGSEEGLGWTEKALAVLISLAATQAGRKEIMSTPGLVSTLAMLLDTGESTEQEQAVSCLLVMCGADDKCIAPVLQEGVVPSLVSISAAGTGRGREKAQKLLKLFREQRQRDTPPPQQQQQQLLQSQLAEGGNGGGGAIVCHRESKPLCKSKSRKLGRTLSSLWKNRGFSLYQC</sequence>
<dbReference type="InterPro" id="IPR000225">
    <property type="entry name" value="Armadillo"/>
</dbReference>
<evidence type="ECO:0000256" key="1">
    <source>
        <dbReference type="ARBA" id="ARBA00000900"/>
    </source>
</evidence>
<dbReference type="GO" id="GO:0016567">
    <property type="term" value="P:protein ubiquitination"/>
    <property type="evidence" value="ECO:0007669"/>
    <property type="project" value="UniProtKB-UniPathway"/>
</dbReference>
<dbReference type="ExpressionAtlas" id="A0A1D6N4D0">
    <property type="expression patterns" value="baseline and differential"/>
</dbReference>
<evidence type="ECO:0000256" key="3">
    <source>
        <dbReference type="ARBA" id="ARBA00004906"/>
    </source>
</evidence>
<dbReference type="PANTHER" id="PTHR23315:SF284">
    <property type="entry name" value="U-BOX DOMAIN-CONTAINING PROTEIN 7"/>
    <property type="match status" value="1"/>
</dbReference>
<dbReference type="Pfam" id="PF25598">
    <property type="entry name" value="ARM_PUB"/>
    <property type="match status" value="1"/>
</dbReference>
<proteinExistence type="predicted"/>
<dbReference type="FunFam" id="1.25.10.10:FF:000310">
    <property type="entry name" value="RING-type E3 ubiquitin transferase"/>
    <property type="match status" value="1"/>
</dbReference>
<dbReference type="InterPro" id="IPR011989">
    <property type="entry name" value="ARM-like"/>
</dbReference>
<keyword evidence="7" id="KW-0833">Ubl conjugation pathway</keyword>
<dbReference type="GO" id="GO:0061630">
    <property type="term" value="F:ubiquitin protein ligase activity"/>
    <property type="evidence" value="ECO:0007669"/>
    <property type="project" value="UniProtKB-EC"/>
</dbReference>
<keyword evidence="6" id="KW-0677">Repeat</keyword>
<dbReference type="Gene3D" id="3.30.40.10">
    <property type="entry name" value="Zinc/RING finger domain, C3HC4 (zinc finger)"/>
    <property type="match status" value="1"/>
</dbReference>
<dbReference type="InterPro" id="IPR013083">
    <property type="entry name" value="Znf_RING/FYVE/PHD"/>
</dbReference>
<evidence type="ECO:0000313" key="8">
    <source>
        <dbReference type="EMBL" id="ONM35511.1"/>
    </source>
</evidence>
<keyword evidence="5" id="KW-0808">Transferase</keyword>
<dbReference type="InterPro" id="IPR045210">
    <property type="entry name" value="RING-Ubox_PUB"/>
</dbReference>
<dbReference type="PROSITE" id="PS50176">
    <property type="entry name" value="ARM_REPEAT"/>
    <property type="match status" value="1"/>
</dbReference>
<dbReference type="InterPro" id="IPR058678">
    <property type="entry name" value="ARM_PUB"/>
</dbReference>
<protein>
    <recommendedName>
        <fullName evidence="4">RING-type E3 ubiquitin transferase</fullName>
        <ecNumber evidence="4">2.3.2.27</ecNumber>
    </recommendedName>
</protein>
<dbReference type="SUPFAM" id="SSF48371">
    <property type="entry name" value="ARM repeat"/>
    <property type="match status" value="1"/>
</dbReference>
<dbReference type="Gene3D" id="1.25.10.10">
    <property type="entry name" value="Leucine-rich Repeat Variant"/>
    <property type="match status" value="1"/>
</dbReference>
<comment type="pathway">
    <text evidence="3">Protein modification; protein ubiquitination.</text>
</comment>
<gene>
    <name evidence="8" type="ORF">ZEAMMB73_Zm00001d042480</name>
</gene>
<dbReference type="UniPathway" id="UPA00143"/>
<dbReference type="InterPro" id="IPR016024">
    <property type="entry name" value="ARM-type_fold"/>
</dbReference>
<dbReference type="CDD" id="cd16664">
    <property type="entry name" value="RING-Ubox_PUB"/>
    <property type="match status" value="1"/>
</dbReference>
<evidence type="ECO:0000256" key="4">
    <source>
        <dbReference type="ARBA" id="ARBA00012483"/>
    </source>
</evidence>
<dbReference type="EC" id="2.3.2.27" evidence="4"/>
<name>A0A1D6N4D0_MAIZE</name>
<comment type="function">
    <text evidence="2">Functions as an E3 ubiquitin ligase.</text>
</comment>